<proteinExistence type="predicted"/>
<dbReference type="AlphaFoldDB" id="A0A8B8DBN6"/>
<protein>
    <submittedName>
        <fullName evidence="2">Uncharacterized protein LOC111125146</fullName>
    </submittedName>
</protein>
<reference evidence="2" key="1">
    <citation type="submission" date="2025-08" db="UniProtKB">
        <authorList>
            <consortium name="RefSeq"/>
        </authorList>
    </citation>
    <scope>IDENTIFICATION</scope>
    <source>
        <tissue evidence="2">Whole sample</tissue>
    </source>
</reference>
<gene>
    <name evidence="2" type="primary">LOC111125146</name>
</gene>
<dbReference type="RefSeq" id="XP_022324356.1">
    <property type="nucleotide sequence ID" value="XM_022468648.1"/>
</dbReference>
<organism evidence="1 2">
    <name type="scientific">Crassostrea virginica</name>
    <name type="common">Eastern oyster</name>
    <dbReference type="NCBI Taxonomy" id="6565"/>
    <lineage>
        <taxon>Eukaryota</taxon>
        <taxon>Metazoa</taxon>
        <taxon>Spiralia</taxon>
        <taxon>Lophotrochozoa</taxon>
        <taxon>Mollusca</taxon>
        <taxon>Bivalvia</taxon>
        <taxon>Autobranchia</taxon>
        <taxon>Pteriomorphia</taxon>
        <taxon>Ostreida</taxon>
        <taxon>Ostreoidea</taxon>
        <taxon>Ostreidae</taxon>
        <taxon>Crassostrea</taxon>
    </lineage>
</organism>
<evidence type="ECO:0000313" key="2">
    <source>
        <dbReference type="RefSeq" id="XP_022324356.1"/>
    </source>
</evidence>
<accession>A0A8B8DBN6</accession>
<keyword evidence="1" id="KW-1185">Reference proteome</keyword>
<name>A0A8B8DBN6_CRAVI</name>
<dbReference type="GeneID" id="111125146"/>
<dbReference type="OrthoDB" id="10021943at2759"/>
<dbReference type="KEGG" id="cvn:111125146"/>
<sequence>MKGLSAQGFKISVTSDGHRYSQEALFIVADGYCTKCTAAGVCTDNPNSCFIDGMCYRSGDQDGNGQVCDPSVSRVDWTASRTVKEIDHYTAAFTGCRCPYNTNLYDCACCQNGGCQCGETQPNQCTDCNNRALCGSNPALFPPPSR</sequence>
<dbReference type="Proteomes" id="UP000694844">
    <property type="component" value="Chromosome 3"/>
</dbReference>
<evidence type="ECO:0000313" key="1">
    <source>
        <dbReference type="Proteomes" id="UP000694844"/>
    </source>
</evidence>